<proteinExistence type="inferred from homology"/>
<name>A0A1M5WEC2_9BACT</name>
<reference evidence="15 16" key="1">
    <citation type="submission" date="2016-11" db="EMBL/GenBank/DDBJ databases">
        <authorList>
            <person name="Jaros S."/>
            <person name="Januszkiewicz K."/>
            <person name="Wedrychowicz H."/>
        </authorList>
    </citation>
    <scope>NUCLEOTIDE SEQUENCE [LARGE SCALE GENOMIC DNA]</scope>
    <source>
        <strain evidence="15 16">DSM 9705</strain>
    </source>
</reference>
<dbReference type="GO" id="GO:0005886">
    <property type="term" value="C:plasma membrane"/>
    <property type="evidence" value="ECO:0007669"/>
    <property type="project" value="UniProtKB-SubCell"/>
</dbReference>
<feature type="transmembrane region" description="Helical" evidence="14">
    <location>
        <begin position="243"/>
        <end position="266"/>
    </location>
</feature>
<dbReference type="RefSeq" id="WP_073376044.1">
    <property type="nucleotide sequence ID" value="NZ_FQXS01000012.1"/>
</dbReference>
<evidence type="ECO:0000313" key="15">
    <source>
        <dbReference type="EMBL" id="SHH85841.1"/>
    </source>
</evidence>
<dbReference type="InterPro" id="IPR001734">
    <property type="entry name" value="Na/solute_symporter"/>
</dbReference>
<keyword evidence="4" id="KW-1003">Cell membrane</keyword>
<dbReference type="InterPro" id="IPR038377">
    <property type="entry name" value="Na/Glc_symporter_sf"/>
</dbReference>
<dbReference type="GO" id="GO:0006814">
    <property type="term" value="P:sodium ion transport"/>
    <property type="evidence" value="ECO:0007669"/>
    <property type="project" value="UniProtKB-KW"/>
</dbReference>
<protein>
    <submittedName>
        <fullName evidence="15">Na+(Or H+)/acetate symporter ActP</fullName>
    </submittedName>
</protein>
<gene>
    <name evidence="15" type="ORF">SAMN02745124_02256</name>
</gene>
<dbReference type="PANTHER" id="PTHR48086:SF3">
    <property type="entry name" value="SODIUM_PROLINE SYMPORTER"/>
    <property type="match status" value="1"/>
</dbReference>
<dbReference type="OrthoDB" id="9764416at2"/>
<keyword evidence="7 14" id="KW-1133">Transmembrane helix</keyword>
<keyword evidence="10 14" id="KW-0472">Membrane</keyword>
<dbReference type="Proteomes" id="UP000184139">
    <property type="component" value="Unassembled WGS sequence"/>
</dbReference>
<keyword evidence="9" id="KW-0406">Ion transport</keyword>
<sequence>MEQQQWVLSSPTLGIVFVGASFVIFYLIGWYSQKRAKIATDYWTAGRSIGAVTNGLGMASSYMSLATFMGVTALILNLKVPFVYMWIQFSLSIPLITLWYGAPLRRLGAFTPAQFVRERYGLSTSYITVLFMILVMVMYALGQMIGVAKVFEMLFGFNYSISLICGGALIVGYVTIGGMYGTSYNAAFQMILMGIAFVIPLGAIMKAMGGTGWYFPPLLYSDMVPAMLEAVPDFFDMKYGFKWYLALIPCFTIGAMGLPHLGMRVYTASNLKSARNAMFWFTFFCGIVFSATYTMGFSGVFFQATSGQAIAPTDFDKITLILNSVYNPAWVLAFVIAGAIAAGLSTISANLMAIGAMIAQDIIATIKPNLPDKTMKIIGYAAIAGGGAASILIALDPPTFLVVSILWAFGLAGVTVAPAAILGVWWKPANRYGAFTSILVSGLVYILVSPYIFPDIVISTGLQAKVGMSGSLFCVPLSFFLLTTVSMITERIPSLMMRIPVEQDKMLVDKVHGWSEYSDERYNSTTAGIIIAAVSLFFCIYAVLPGGWA</sequence>
<feature type="transmembrane region" description="Helical" evidence="14">
    <location>
        <begin position="52"/>
        <end position="76"/>
    </location>
</feature>
<dbReference type="PROSITE" id="PS50283">
    <property type="entry name" value="NA_SOLUT_SYMP_3"/>
    <property type="match status" value="1"/>
</dbReference>
<feature type="transmembrane region" description="Helical" evidence="14">
    <location>
        <begin position="466"/>
        <end position="488"/>
    </location>
</feature>
<organism evidence="15 16">
    <name type="scientific">Desulfofustis glycolicus DSM 9705</name>
    <dbReference type="NCBI Taxonomy" id="1121409"/>
    <lineage>
        <taxon>Bacteria</taxon>
        <taxon>Pseudomonadati</taxon>
        <taxon>Thermodesulfobacteriota</taxon>
        <taxon>Desulfobulbia</taxon>
        <taxon>Desulfobulbales</taxon>
        <taxon>Desulfocapsaceae</taxon>
        <taxon>Desulfofustis</taxon>
    </lineage>
</organism>
<keyword evidence="16" id="KW-1185">Reference proteome</keyword>
<keyword evidence="11" id="KW-0739">Sodium transport</keyword>
<feature type="transmembrane region" description="Helical" evidence="14">
    <location>
        <begin position="432"/>
        <end position="454"/>
    </location>
</feature>
<dbReference type="EMBL" id="FQXS01000012">
    <property type="protein sequence ID" value="SHH85841.1"/>
    <property type="molecule type" value="Genomic_DNA"/>
</dbReference>
<feature type="transmembrane region" description="Helical" evidence="14">
    <location>
        <begin position="192"/>
        <end position="215"/>
    </location>
</feature>
<keyword evidence="5 14" id="KW-0812">Transmembrane</keyword>
<evidence type="ECO:0000256" key="14">
    <source>
        <dbReference type="SAM" id="Phobius"/>
    </source>
</evidence>
<comment type="subcellular location">
    <subcellularLocation>
        <location evidence="1">Cell membrane</location>
        <topology evidence="1">Multi-pass membrane protein</topology>
    </subcellularLocation>
</comment>
<feature type="transmembrane region" description="Helical" evidence="14">
    <location>
        <begin position="161"/>
        <end position="180"/>
    </location>
</feature>
<feature type="transmembrane region" description="Helical" evidence="14">
    <location>
        <begin position="401"/>
        <end position="425"/>
    </location>
</feature>
<feature type="transmembrane region" description="Helical" evidence="14">
    <location>
        <begin position="120"/>
        <end position="141"/>
    </location>
</feature>
<evidence type="ECO:0000256" key="6">
    <source>
        <dbReference type="ARBA" id="ARBA00022847"/>
    </source>
</evidence>
<feature type="transmembrane region" description="Helical" evidence="14">
    <location>
        <begin position="12"/>
        <end position="31"/>
    </location>
</feature>
<evidence type="ECO:0000256" key="2">
    <source>
        <dbReference type="ARBA" id="ARBA00006434"/>
    </source>
</evidence>
<dbReference type="InterPro" id="IPR050277">
    <property type="entry name" value="Sodium:Solute_Symporter"/>
</dbReference>
<evidence type="ECO:0000256" key="11">
    <source>
        <dbReference type="ARBA" id="ARBA00023201"/>
    </source>
</evidence>
<comment type="similarity">
    <text evidence="2 13">Belongs to the sodium:solute symporter (SSF) (TC 2.A.21) family.</text>
</comment>
<evidence type="ECO:0000256" key="10">
    <source>
        <dbReference type="ARBA" id="ARBA00023136"/>
    </source>
</evidence>
<feature type="transmembrane region" description="Helical" evidence="14">
    <location>
        <begin position="329"/>
        <end position="356"/>
    </location>
</feature>
<dbReference type="Pfam" id="PF00474">
    <property type="entry name" value="SSF"/>
    <property type="match status" value="1"/>
</dbReference>
<keyword evidence="8" id="KW-0915">Sodium</keyword>
<evidence type="ECO:0000256" key="4">
    <source>
        <dbReference type="ARBA" id="ARBA00022475"/>
    </source>
</evidence>
<feature type="transmembrane region" description="Helical" evidence="14">
    <location>
        <begin position="278"/>
        <end position="302"/>
    </location>
</feature>
<evidence type="ECO:0000256" key="3">
    <source>
        <dbReference type="ARBA" id="ARBA00022448"/>
    </source>
</evidence>
<evidence type="ECO:0000256" key="5">
    <source>
        <dbReference type="ARBA" id="ARBA00022692"/>
    </source>
</evidence>
<keyword evidence="6" id="KW-0769">Symport</keyword>
<evidence type="ECO:0000256" key="9">
    <source>
        <dbReference type="ARBA" id="ARBA00023065"/>
    </source>
</evidence>
<evidence type="ECO:0000256" key="12">
    <source>
        <dbReference type="ARBA" id="ARBA00033708"/>
    </source>
</evidence>
<dbReference type="PANTHER" id="PTHR48086">
    <property type="entry name" value="SODIUM/PROLINE SYMPORTER-RELATED"/>
    <property type="match status" value="1"/>
</dbReference>
<keyword evidence="3" id="KW-0813">Transport</keyword>
<dbReference type="AlphaFoldDB" id="A0A1M5WEC2"/>
<dbReference type="STRING" id="1121409.SAMN02745124_02256"/>
<evidence type="ECO:0000256" key="8">
    <source>
        <dbReference type="ARBA" id="ARBA00023053"/>
    </source>
</evidence>
<comment type="catalytic activity">
    <reaction evidence="12">
        <text>L-proline(in) + Na(+)(in) = L-proline(out) + Na(+)(out)</text>
        <dbReference type="Rhea" id="RHEA:28967"/>
        <dbReference type="ChEBI" id="CHEBI:29101"/>
        <dbReference type="ChEBI" id="CHEBI:60039"/>
    </reaction>
</comment>
<evidence type="ECO:0000256" key="13">
    <source>
        <dbReference type="RuleBase" id="RU362091"/>
    </source>
</evidence>
<feature type="transmembrane region" description="Helical" evidence="14">
    <location>
        <begin position="525"/>
        <end position="544"/>
    </location>
</feature>
<accession>A0A1M5WEC2</accession>
<dbReference type="Gene3D" id="1.20.1730.10">
    <property type="entry name" value="Sodium/glucose cotransporter"/>
    <property type="match status" value="1"/>
</dbReference>
<feature type="transmembrane region" description="Helical" evidence="14">
    <location>
        <begin position="377"/>
        <end position="395"/>
    </location>
</feature>
<evidence type="ECO:0000256" key="7">
    <source>
        <dbReference type="ARBA" id="ARBA00022989"/>
    </source>
</evidence>
<dbReference type="GO" id="GO:0015293">
    <property type="term" value="F:symporter activity"/>
    <property type="evidence" value="ECO:0007669"/>
    <property type="project" value="UniProtKB-KW"/>
</dbReference>
<feature type="transmembrane region" description="Helical" evidence="14">
    <location>
        <begin position="82"/>
        <end position="100"/>
    </location>
</feature>
<evidence type="ECO:0000313" key="16">
    <source>
        <dbReference type="Proteomes" id="UP000184139"/>
    </source>
</evidence>
<evidence type="ECO:0000256" key="1">
    <source>
        <dbReference type="ARBA" id="ARBA00004651"/>
    </source>
</evidence>